<accession>A0A364NMF8</accession>
<feature type="transmembrane region" description="Helical" evidence="9">
    <location>
        <begin position="307"/>
        <end position="330"/>
    </location>
</feature>
<dbReference type="FunFam" id="3.30.70.270:FF:000001">
    <property type="entry name" value="Diguanylate cyclase domain protein"/>
    <property type="match status" value="1"/>
</dbReference>
<evidence type="ECO:0000256" key="6">
    <source>
        <dbReference type="ARBA" id="ARBA00022989"/>
    </source>
</evidence>
<dbReference type="CDD" id="cd18773">
    <property type="entry name" value="PDC1_HK_sensor"/>
    <property type="match status" value="1"/>
</dbReference>
<dbReference type="EMBL" id="QKRX01000005">
    <property type="protein sequence ID" value="RAU18224.1"/>
    <property type="molecule type" value="Genomic_DNA"/>
</dbReference>
<feature type="domain" description="GGDEF" evidence="10">
    <location>
        <begin position="422"/>
        <end position="548"/>
    </location>
</feature>
<keyword evidence="12" id="KW-1185">Reference proteome</keyword>
<evidence type="ECO:0000256" key="1">
    <source>
        <dbReference type="ARBA" id="ARBA00001946"/>
    </source>
</evidence>
<dbReference type="AlphaFoldDB" id="A0A364NMF8"/>
<dbReference type="InterPro" id="IPR033479">
    <property type="entry name" value="dCache_1"/>
</dbReference>
<evidence type="ECO:0000256" key="4">
    <source>
        <dbReference type="ARBA" id="ARBA00022475"/>
    </source>
</evidence>
<evidence type="ECO:0000256" key="7">
    <source>
        <dbReference type="ARBA" id="ARBA00023136"/>
    </source>
</evidence>
<dbReference type="Gene3D" id="6.10.340.10">
    <property type="match status" value="1"/>
</dbReference>
<dbReference type="Gene3D" id="3.30.70.270">
    <property type="match status" value="1"/>
</dbReference>
<organism evidence="11 12">
    <name type="scientific">Nitrincola tibetensis</name>
    <dbReference type="NCBI Taxonomy" id="2219697"/>
    <lineage>
        <taxon>Bacteria</taxon>
        <taxon>Pseudomonadati</taxon>
        <taxon>Pseudomonadota</taxon>
        <taxon>Gammaproteobacteria</taxon>
        <taxon>Oceanospirillales</taxon>
        <taxon>Oceanospirillaceae</taxon>
        <taxon>Nitrincola</taxon>
    </lineage>
</organism>
<dbReference type="Proteomes" id="UP000250744">
    <property type="component" value="Unassembled WGS sequence"/>
</dbReference>
<dbReference type="GO" id="GO:0005886">
    <property type="term" value="C:plasma membrane"/>
    <property type="evidence" value="ECO:0007669"/>
    <property type="project" value="UniProtKB-SubCell"/>
</dbReference>
<dbReference type="InterPro" id="IPR050469">
    <property type="entry name" value="Diguanylate_Cyclase"/>
</dbReference>
<evidence type="ECO:0000256" key="5">
    <source>
        <dbReference type="ARBA" id="ARBA00022692"/>
    </source>
</evidence>
<evidence type="ECO:0000313" key="12">
    <source>
        <dbReference type="Proteomes" id="UP000250744"/>
    </source>
</evidence>
<dbReference type="GO" id="GO:0043709">
    <property type="term" value="P:cell adhesion involved in single-species biofilm formation"/>
    <property type="evidence" value="ECO:0007669"/>
    <property type="project" value="TreeGrafter"/>
</dbReference>
<evidence type="ECO:0000256" key="9">
    <source>
        <dbReference type="SAM" id="Phobius"/>
    </source>
</evidence>
<dbReference type="Gene3D" id="3.30.450.20">
    <property type="entry name" value="PAS domain"/>
    <property type="match status" value="2"/>
</dbReference>
<dbReference type="EC" id="2.7.7.65" evidence="3"/>
<dbReference type="InterPro" id="IPR029787">
    <property type="entry name" value="Nucleotide_cyclase"/>
</dbReference>
<gene>
    <name evidence="11" type="ORF">DN062_08275</name>
</gene>
<comment type="cofactor">
    <cofactor evidence="1">
        <name>Mg(2+)</name>
        <dbReference type="ChEBI" id="CHEBI:18420"/>
    </cofactor>
</comment>
<dbReference type="PANTHER" id="PTHR45138:SF9">
    <property type="entry name" value="DIGUANYLATE CYCLASE DGCM-RELATED"/>
    <property type="match status" value="1"/>
</dbReference>
<dbReference type="SMART" id="SM00267">
    <property type="entry name" value="GGDEF"/>
    <property type="match status" value="1"/>
</dbReference>
<dbReference type="Pfam" id="PF00990">
    <property type="entry name" value="GGDEF"/>
    <property type="match status" value="1"/>
</dbReference>
<reference evidence="11 12" key="1">
    <citation type="submission" date="2018-06" db="EMBL/GenBank/DDBJ databases">
        <title>Nitrincola tibetense sp. nov., isolated from Lake XuguoCo on Tibetan Plateau.</title>
        <authorList>
            <person name="Xing P."/>
        </authorList>
    </citation>
    <scope>NUCLEOTIDE SEQUENCE [LARGE SCALE GENOMIC DNA]</scope>
    <source>
        <strain evidence="12">xg18</strain>
    </source>
</reference>
<comment type="subcellular location">
    <subcellularLocation>
        <location evidence="2">Cell membrane</location>
        <topology evidence="2">Multi-pass membrane protein</topology>
    </subcellularLocation>
</comment>
<evidence type="ECO:0000256" key="2">
    <source>
        <dbReference type="ARBA" id="ARBA00004651"/>
    </source>
</evidence>
<dbReference type="CDD" id="cd01949">
    <property type="entry name" value="GGDEF"/>
    <property type="match status" value="1"/>
</dbReference>
<comment type="catalytic activity">
    <reaction evidence="8">
        <text>2 GTP = 3',3'-c-di-GMP + 2 diphosphate</text>
        <dbReference type="Rhea" id="RHEA:24898"/>
        <dbReference type="ChEBI" id="CHEBI:33019"/>
        <dbReference type="ChEBI" id="CHEBI:37565"/>
        <dbReference type="ChEBI" id="CHEBI:58805"/>
        <dbReference type="EC" id="2.7.7.65"/>
    </reaction>
</comment>
<evidence type="ECO:0000313" key="11">
    <source>
        <dbReference type="EMBL" id="RAU18224.1"/>
    </source>
</evidence>
<dbReference type="InterPro" id="IPR029151">
    <property type="entry name" value="Sensor-like_sf"/>
</dbReference>
<dbReference type="PROSITE" id="PS50887">
    <property type="entry name" value="GGDEF"/>
    <property type="match status" value="1"/>
</dbReference>
<name>A0A364NMF8_9GAMM</name>
<dbReference type="Pfam" id="PF02743">
    <property type="entry name" value="dCache_1"/>
    <property type="match status" value="1"/>
</dbReference>
<evidence type="ECO:0000256" key="8">
    <source>
        <dbReference type="ARBA" id="ARBA00034247"/>
    </source>
</evidence>
<keyword evidence="4" id="KW-1003">Cell membrane</keyword>
<dbReference type="InterPro" id="IPR043128">
    <property type="entry name" value="Rev_trsase/Diguanyl_cyclase"/>
</dbReference>
<proteinExistence type="predicted"/>
<evidence type="ECO:0000259" key="10">
    <source>
        <dbReference type="PROSITE" id="PS50887"/>
    </source>
</evidence>
<keyword evidence="6 9" id="KW-1133">Transmembrane helix</keyword>
<comment type="caution">
    <text evidence="11">The sequence shown here is derived from an EMBL/GenBank/DDBJ whole genome shotgun (WGS) entry which is preliminary data.</text>
</comment>
<feature type="transmembrane region" description="Helical" evidence="9">
    <location>
        <begin position="30"/>
        <end position="54"/>
    </location>
</feature>
<keyword evidence="7 9" id="KW-0472">Membrane</keyword>
<keyword evidence="5 9" id="KW-0812">Transmembrane</keyword>
<evidence type="ECO:0000256" key="3">
    <source>
        <dbReference type="ARBA" id="ARBA00012528"/>
    </source>
</evidence>
<sequence>MAISYDGAAEYSRFSVKLHIKPLSTLERQIFVITTSVALIAIVLISISVAAIFYKQGIENAESVLRNKNRFIATQIQGYVAPLRQALEYSSSTRSGLNHLHHGEPETQEQILQLFQVLQNTIPNINFIFAGYADGSLLINNYTPPNDFDSTIRPWYQAALKTYPRISDGLPYQEIKSKEWMVSFSKAFTDDQQEVLGVISIDASMDAIMKALATQDTRYPTIYNFVLDQQGMILIHADTALPESVHQSIATQLSSSELSTDKLNYRDGDKQRLAHYHRIDELGWIVVTEVDIADIRDPIIRTIASSLVFVILASLMTTWLLSLGLSRYLITPLIKLHKRVQEITEGKDDTHYRFPNNEIGMISTAIEKLTEKALVQKNIELNEKNQLLNTLSHTDQLTSIANRRRMLEILNKEISRYYRDQQPFSVLMFDIDYFKRINDTFGHEAGDQVLIQLAQVVKNSIRESDTLGRWGGEEFLLICPGTRLKNAEQIAEKIFTAIHQHSFPKKLQITISLGLSEFTATHSPETLLVEIDQKMYRAKQAGRNRIQI</sequence>
<dbReference type="InterPro" id="IPR000160">
    <property type="entry name" value="GGDEF_dom"/>
</dbReference>
<dbReference type="GO" id="GO:0052621">
    <property type="term" value="F:diguanylate cyclase activity"/>
    <property type="evidence" value="ECO:0007669"/>
    <property type="project" value="UniProtKB-EC"/>
</dbReference>
<dbReference type="OrthoDB" id="5496380at2"/>
<protein>
    <recommendedName>
        <fullName evidence="3">diguanylate cyclase</fullName>
        <ecNumber evidence="3">2.7.7.65</ecNumber>
    </recommendedName>
</protein>
<dbReference type="SUPFAM" id="SSF103190">
    <property type="entry name" value="Sensory domain-like"/>
    <property type="match status" value="1"/>
</dbReference>
<dbReference type="SUPFAM" id="SSF55073">
    <property type="entry name" value="Nucleotide cyclase"/>
    <property type="match status" value="1"/>
</dbReference>
<dbReference type="NCBIfam" id="TIGR00254">
    <property type="entry name" value="GGDEF"/>
    <property type="match status" value="1"/>
</dbReference>
<dbReference type="GO" id="GO:1902201">
    <property type="term" value="P:negative regulation of bacterial-type flagellum-dependent cell motility"/>
    <property type="evidence" value="ECO:0007669"/>
    <property type="project" value="TreeGrafter"/>
</dbReference>
<dbReference type="PANTHER" id="PTHR45138">
    <property type="entry name" value="REGULATORY COMPONENTS OF SENSORY TRANSDUCTION SYSTEM"/>
    <property type="match status" value="1"/>
</dbReference>